<comment type="caution">
    <text evidence="8">The sequence shown here is derived from an EMBL/GenBank/DDBJ whole genome shotgun (WGS) entry which is preliminary data.</text>
</comment>
<name>A0A948W582_UNCEI</name>
<dbReference type="PROSITE" id="PS00151">
    <property type="entry name" value="ACYLPHOSPHATASE_2"/>
    <property type="match status" value="1"/>
</dbReference>
<evidence type="ECO:0000256" key="6">
    <source>
        <dbReference type="RuleBase" id="RU004168"/>
    </source>
</evidence>
<dbReference type="Pfam" id="PF00708">
    <property type="entry name" value="Acylphosphatase"/>
    <property type="match status" value="1"/>
</dbReference>
<dbReference type="InterPro" id="IPR017968">
    <property type="entry name" value="Acylphosphatase_CS"/>
</dbReference>
<evidence type="ECO:0000256" key="4">
    <source>
        <dbReference type="PROSITE-ProRule" id="PRU00520"/>
    </source>
</evidence>
<evidence type="ECO:0000256" key="1">
    <source>
        <dbReference type="ARBA" id="ARBA00005614"/>
    </source>
</evidence>
<dbReference type="GO" id="GO:0003998">
    <property type="term" value="F:acylphosphatase activity"/>
    <property type="evidence" value="ECO:0007669"/>
    <property type="project" value="UniProtKB-EC"/>
</dbReference>
<dbReference type="EC" id="3.6.1.7" evidence="2 4"/>
<dbReference type="PROSITE" id="PS00150">
    <property type="entry name" value="ACYLPHOSPHATASE_1"/>
    <property type="match status" value="1"/>
</dbReference>
<gene>
    <name evidence="8" type="ORF">KJ970_19070</name>
</gene>
<feature type="domain" description="Acylphosphatase-like" evidence="7">
    <location>
        <begin position="3"/>
        <end position="90"/>
    </location>
</feature>
<dbReference type="AlphaFoldDB" id="A0A948W582"/>
<feature type="active site" evidence="4">
    <location>
        <position position="36"/>
    </location>
</feature>
<dbReference type="InterPro" id="IPR001792">
    <property type="entry name" value="Acylphosphatase-like_dom"/>
</dbReference>
<dbReference type="Proteomes" id="UP000777784">
    <property type="component" value="Unassembled WGS sequence"/>
</dbReference>
<dbReference type="SUPFAM" id="SSF54975">
    <property type="entry name" value="Acylphosphatase/BLUF domain-like"/>
    <property type="match status" value="1"/>
</dbReference>
<feature type="active site" evidence="4">
    <location>
        <position position="18"/>
    </location>
</feature>
<reference evidence="8" key="1">
    <citation type="submission" date="2021-05" db="EMBL/GenBank/DDBJ databases">
        <title>Energy efficiency and biological interactions define the core microbiome of deep oligotrophic groundwater.</title>
        <authorList>
            <person name="Mehrshad M."/>
            <person name="Lopez-Fernandez M."/>
            <person name="Bell E."/>
            <person name="Bernier-Latmani R."/>
            <person name="Bertilsson S."/>
            <person name="Dopson M."/>
        </authorList>
    </citation>
    <scope>NUCLEOTIDE SEQUENCE</scope>
    <source>
        <strain evidence="8">Modern_marine.mb.64</strain>
    </source>
</reference>
<dbReference type="Gene3D" id="3.30.70.100">
    <property type="match status" value="1"/>
</dbReference>
<evidence type="ECO:0000256" key="2">
    <source>
        <dbReference type="ARBA" id="ARBA00012150"/>
    </source>
</evidence>
<dbReference type="InterPro" id="IPR020456">
    <property type="entry name" value="Acylphosphatase"/>
</dbReference>
<organism evidence="8 9">
    <name type="scientific">Eiseniibacteriota bacterium</name>
    <dbReference type="NCBI Taxonomy" id="2212470"/>
    <lineage>
        <taxon>Bacteria</taxon>
        <taxon>Candidatus Eiseniibacteriota</taxon>
    </lineage>
</organism>
<dbReference type="InterPro" id="IPR036046">
    <property type="entry name" value="Acylphosphatase-like_dom_sf"/>
</dbReference>
<proteinExistence type="inferred from homology"/>
<accession>A0A948W582</accession>
<sequence>MRQFHAIVTGRVQGVCFRMETRDRGLELNLAGYAKNLPDGSVEVVARGEQSRLQEFITYLQEGPRLANVEAVKVTWDTCDEAPNPFTILY</sequence>
<evidence type="ECO:0000313" key="8">
    <source>
        <dbReference type="EMBL" id="MBU2693022.1"/>
    </source>
</evidence>
<evidence type="ECO:0000313" key="9">
    <source>
        <dbReference type="Proteomes" id="UP000777784"/>
    </source>
</evidence>
<keyword evidence="4 5" id="KW-0378">Hydrolase</keyword>
<comment type="similarity">
    <text evidence="1 6">Belongs to the acylphosphatase family.</text>
</comment>
<dbReference type="PANTHER" id="PTHR47268">
    <property type="entry name" value="ACYLPHOSPHATASE"/>
    <property type="match status" value="1"/>
</dbReference>
<dbReference type="PANTHER" id="PTHR47268:SF4">
    <property type="entry name" value="ACYLPHOSPHATASE"/>
    <property type="match status" value="1"/>
</dbReference>
<protein>
    <recommendedName>
        <fullName evidence="2 4">Acylphosphatase</fullName>
        <ecNumber evidence="2 4">3.6.1.7</ecNumber>
    </recommendedName>
</protein>
<evidence type="ECO:0000256" key="5">
    <source>
        <dbReference type="RuleBase" id="RU000553"/>
    </source>
</evidence>
<evidence type="ECO:0000259" key="7">
    <source>
        <dbReference type="PROSITE" id="PS51160"/>
    </source>
</evidence>
<dbReference type="EMBL" id="JAHJDP010000109">
    <property type="protein sequence ID" value="MBU2693022.1"/>
    <property type="molecule type" value="Genomic_DNA"/>
</dbReference>
<dbReference type="PROSITE" id="PS51160">
    <property type="entry name" value="ACYLPHOSPHATASE_3"/>
    <property type="match status" value="1"/>
</dbReference>
<comment type="catalytic activity">
    <reaction evidence="3 4 5">
        <text>an acyl phosphate + H2O = a carboxylate + phosphate + H(+)</text>
        <dbReference type="Rhea" id="RHEA:14965"/>
        <dbReference type="ChEBI" id="CHEBI:15377"/>
        <dbReference type="ChEBI" id="CHEBI:15378"/>
        <dbReference type="ChEBI" id="CHEBI:29067"/>
        <dbReference type="ChEBI" id="CHEBI:43474"/>
        <dbReference type="ChEBI" id="CHEBI:59918"/>
        <dbReference type="EC" id="3.6.1.7"/>
    </reaction>
</comment>
<evidence type="ECO:0000256" key="3">
    <source>
        <dbReference type="ARBA" id="ARBA00047645"/>
    </source>
</evidence>